<dbReference type="EMBL" id="JWZX01001240">
    <property type="protein sequence ID" value="KOO34390.1"/>
    <property type="molecule type" value="Genomic_DNA"/>
</dbReference>
<dbReference type="PROSITE" id="PS00107">
    <property type="entry name" value="PROTEIN_KINASE_ATP"/>
    <property type="match status" value="1"/>
</dbReference>
<keyword evidence="3" id="KW-0812">Transmembrane</keyword>
<dbReference type="PANTHER" id="PTHR44329:SF261">
    <property type="entry name" value="ZINC FINGER CONTAINING PROTEIN KINASE-RELATED"/>
    <property type="match status" value="1"/>
</dbReference>
<keyword evidence="1" id="KW-0547">Nucleotide-binding</keyword>
<dbReference type="Pfam" id="PF00069">
    <property type="entry name" value="Pkinase"/>
    <property type="match status" value="1"/>
</dbReference>
<evidence type="ECO:0000256" key="2">
    <source>
        <dbReference type="SAM" id="MobiDB-lite"/>
    </source>
</evidence>
<keyword evidence="3" id="KW-0472">Membrane</keyword>
<feature type="domain" description="Protein kinase" evidence="4">
    <location>
        <begin position="540"/>
        <end position="808"/>
    </location>
</feature>
<dbReference type="AlphaFoldDB" id="A0A0M0K6E4"/>
<dbReference type="PROSITE" id="PS50011">
    <property type="entry name" value="PROTEIN_KINASE_DOM"/>
    <property type="match status" value="1"/>
</dbReference>
<dbReference type="SUPFAM" id="SSF56112">
    <property type="entry name" value="Protein kinase-like (PK-like)"/>
    <property type="match status" value="1"/>
</dbReference>
<feature type="compositionally biased region" description="Low complexity" evidence="2">
    <location>
        <begin position="853"/>
        <end position="864"/>
    </location>
</feature>
<keyword evidence="6" id="KW-1185">Reference proteome</keyword>
<name>A0A0M0K6E4_9EUKA</name>
<feature type="binding site" evidence="1">
    <location>
        <position position="568"/>
    </location>
    <ligand>
        <name>ATP</name>
        <dbReference type="ChEBI" id="CHEBI:30616"/>
    </ligand>
</feature>
<dbReference type="Gene3D" id="1.10.510.10">
    <property type="entry name" value="Transferase(Phosphotransferase) domain 1"/>
    <property type="match status" value="1"/>
</dbReference>
<dbReference type="InterPro" id="IPR000719">
    <property type="entry name" value="Prot_kinase_dom"/>
</dbReference>
<dbReference type="GO" id="GO:0005524">
    <property type="term" value="F:ATP binding"/>
    <property type="evidence" value="ECO:0007669"/>
    <property type="project" value="UniProtKB-UniRule"/>
</dbReference>
<dbReference type="Proteomes" id="UP000037460">
    <property type="component" value="Unassembled WGS sequence"/>
</dbReference>
<dbReference type="PANTHER" id="PTHR44329">
    <property type="entry name" value="SERINE/THREONINE-PROTEIN KINASE TNNI3K-RELATED"/>
    <property type="match status" value="1"/>
</dbReference>
<evidence type="ECO:0000256" key="1">
    <source>
        <dbReference type="PROSITE-ProRule" id="PRU10141"/>
    </source>
</evidence>
<dbReference type="OrthoDB" id="6513151at2759"/>
<evidence type="ECO:0000259" key="4">
    <source>
        <dbReference type="PROSITE" id="PS50011"/>
    </source>
</evidence>
<organism evidence="5 6">
    <name type="scientific">Chrysochromulina tobinii</name>
    <dbReference type="NCBI Taxonomy" id="1460289"/>
    <lineage>
        <taxon>Eukaryota</taxon>
        <taxon>Haptista</taxon>
        <taxon>Haptophyta</taxon>
        <taxon>Prymnesiophyceae</taxon>
        <taxon>Prymnesiales</taxon>
        <taxon>Chrysochromulinaceae</taxon>
        <taxon>Chrysochromulina</taxon>
    </lineage>
</organism>
<sequence length="902" mass="95248">MIETACPSATTITRLGRCANPNLPACTNTCNFASDNNCDDGGPGSEFFNCARGSDCTDCGVRQPPLDNSNCRGTGQCGTSANLNNCGTDDIYRLANSNALNYRPFAVVDDGSCLIGGCTDSRFPQYNPLATYDNGFANGGCAPPVPGCTNSRAVNYQASATYCPTGNCCVMATPVYGCMNSDALNYNPSATYSNASAYPCVPRVRGCTNSAAANYNALYNTLLPGSCIVFGCTNSLASNYNAQATNYDGSCPAHRGCTDPAAANYNAVYNTQLPGSCTYGGCRTVGDPNYNARNTFAIPGSCAGSGRRLEEDAPGRRLQQGAGCLDPTAITYSSSATSHVQSLCTYAILGCTDPNAFNYLASATAGNSQASSPCIARVTGCMAISALNYNSLANVNSPSSCLYAVQGCADTAASNYMAAANVNVASLCTYVISGCTSPLAANYNPSATVDNGGCTWPPGAPQMGLGLSMAPSDSGASIAIAVCVTISVVAIMFFACQVYTRKWRNARAKTDVTSKASNGSTELQQIQVKEKYKPIPMGQISYGDQLGTGAFGVVYKCTFQATKCAIKKLHAKDESSEALAKALMDEFHVMSQLRHPNVLLTLGIAEDAVEGTKGIVMELMEASLADVLSSASFEQYATWAGSFFSIASDVANGMAYIHFNNMLHRDLKPGNEPLDAQWVAKVADFGTVFDSSGSAISESGDIQGTPPYMAPEIVKRHVYDKPVDVWAFGCMLAHMGTKRPPYSWLTHIETPKQLLDVVASGEYSPLELLLESTTTSDSIKDLAKSCCQPGPIVRPTFEQISQKVSEAVNVAFGAATPRGSSNVDPRPVARIKNKRPLRTSIIAAPGAPERDSTASSDSLTSTMDQSYREKFKNRSKSSLEKSYRTFSDTLLATFTPGKGLKD</sequence>
<evidence type="ECO:0000313" key="5">
    <source>
        <dbReference type="EMBL" id="KOO34390.1"/>
    </source>
</evidence>
<keyword evidence="1" id="KW-0067">ATP-binding</keyword>
<comment type="caution">
    <text evidence="5">The sequence shown here is derived from an EMBL/GenBank/DDBJ whole genome shotgun (WGS) entry which is preliminary data.</text>
</comment>
<dbReference type="InterPro" id="IPR051681">
    <property type="entry name" value="Ser/Thr_Kinases-Pseudokinases"/>
</dbReference>
<evidence type="ECO:0000256" key="3">
    <source>
        <dbReference type="SAM" id="Phobius"/>
    </source>
</evidence>
<feature type="region of interest" description="Disordered" evidence="2">
    <location>
        <begin position="834"/>
        <end position="880"/>
    </location>
</feature>
<dbReference type="SMART" id="SM00220">
    <property type="entry name" value="S_TKc"/>
    <property type="match status" value="1"/>
</dbReference>
<dbReference type="InterPro" id="IPR017441">
    <property type="entry name" value="Protein_kinase_ATP_BS"/>
</dbReference>
<reference evidence="6" key="1">
    <citation type="journal article" date="2015" name="PLoS Genet.">
        <title>Genome Sequence and Transcriptome Analyses of Chrysochromulina tobin: Metabolic Tools for Enhanced Algal Fitness in the Prominent Order Prymnesiales (Haptophyceae).</title>
        <authorList>
            <person name="Hovde B.T."/>
            <person name="Deodato C.R."/>
            <person name="Hunsperger H.M."/>
            <person name="Ryken S.A."/>
            <person name="Yost W."/>
            <person name="Jha R.K."/>
            <person name="Patterson J."/>
            <person name="Monnat R.J. Jr."/>
            <person name="Barlow S.B."/>
            <person name="Starkenburg S.R."/>
            <person name="Cattolico R.A."/>
        </authorList>
    </citation>
    <scope>NUCLEOTIDE SEQUENCE</scope>
    <source>
        <strain evidence="6">CCMP291</strain>
    </source>
</reference>
<dbReference type="GO" id="GO:0004674">
    <property type="term" value="F:protein serine/threonine kinase activity"/>
    <property type="evidence" value="ECO:0007669"/>
    <property type="project" value="TreeGrafter"/>
</dbReference>
<protein>
    <submittedName>
        <fullName evidence="5">Sh2 domain-containing protein</fullName>
    </submittedName>
</protein>
<accession>A0A0M0K6E4</accession>
<feature type="transmembrane region" description="Helical" evidence="3">
    <location>
        <begin position="478"/>
        <end position="499"/>
    </location>
</feature>
<feature type="compositionally biased region" description="Basic and acidic residues" evidence="2">
    <location>
        <begin position="866"/>
        <end position="880"/>
    </location>
</feature>
<keyword evidence="3" id="KW-1133">Transmembrane helix</keyword>
<evidence type="ECO:0000313" key="6">
    <source>
        <dbReference type="Proteomes" id="UP000037460"/>
    </source>
</evidence>
<dbReference type="InterPro" id="IPR011009">
    <property type="entry name" value="Kinase-like_dom_sf"/>
</dbReference>
<proteinExistence type="predicted"/>
<gene>
    <name evidence="5" type="ORF">Ctob_014354</name>
</gene>